<dbReference type="EMBL" id="GGEC01057195">
    <property type="protein sequence ID" value="MBX37679.1"/>
    <property type="molecule type" value="Transcribed_RNA"/>
</dbReference>
<evidence type="ECO:0000313" key="2">
    <source>
        <dbReference type="EMBL" id="MBX37679.1"/>
    </source>
</evidence>
<evidence type="ECO:0000256" key="1">
    <source>
        <dbReference type="SAM" id="MobiDB-lite"/>
    </source>
</evidence>
<organism evidence="2">
    <name type="scientific">Rhizophora mucronata</name>
    <name type="common">Asiatic mangrove</name>
    <dbReference type="NCBI Taxonomy" id="61149"/>
    <lineage>
        <taxon>Eukaryota</taxon>
        <taxon>Viridiplantae</taxon>
        <taxon>Streptophyta</taxon>
        <taxon>Embryophyta</taxon>
        <taxon>Tracheophyta</taxon>
        <taxon>Spermatophyta</taxon>
        <taxon>Magnoliopsida</taxon>
        <taxon>eudicotyledons</taxon>
        <taxon>Gunneridae</taxon>
        <taxon>Pentapetalae</taxon>
        <taxon>rosids</taxon>
        <taxon>fabids</taxon>
        <taxon>Malpighiales</taxon>
        <taxon>Rhizophoraceae</taxon>
        <taxon>Rhizophora</taxon>
    </lineage>
</organism>
<feature type="region of interest" description="Disordered" evidence="1">
    <location>
        <begin position="29"/>
        <end position="53"/>
    </location>
</feature>
<protein>
    <submittedName>
        <fullName evidence="2">Uncharacterized protein</fullName>
    </submittedName>
</protein>
<feature type="compositionally biased region" description="Basic and acidic residues" evidence="1">
    <location>
        <begin position="29"/>
        <end position="47"/>
    </location>
</feature>
<reference evidence="2" key="1">
    <citation type="submission" date="2018-02" db="EMBL/GenBank/DDBJ databases">
        <title>Rhizophora mucronata_Transcriptome.</title>
        <authorList>
            <person name="Meera S.P."/>
            <person name="Sreeshan A."/>
            <person name="Augustine A."/>
        </authorList>
    </citation>
    <scope>NUCLEOTIDE SEQUENCE</scope>
    <source>
        <tissue evidence="2">Leaf</tissue>
    </source>
</reference>
<name>A0A2P2N5C3_RHIMU</name>
<proteinExistence type="predicted"/>
<sequence>MPSPQKVSVFCPETRIIYAQTLLHQLKSSNKEIDSQRNQPKDEKETKFTCMGQ</sequence>
<dbReference type="AlphaFoldDB" id="A0A2P2N5C3"/>
<accession>A0A2P2N5C3</accession>